<protein>
    <recommendedName>
        <fullName evidence="4">Haem-binding uptake Tiki superfamily ChaN domain-containing protein</fullName>
    </recommendedName>
</protein>
<dbReference type="SUPFAM" id="SSF159501">
    <property type="entry name" value="EreA/ChaN-like"/>
    <property type="match status" value="1"/>
</dbReference>
<dbReference type="RefSeq" id="WP_136083383.1">
    <property type="nucleotide sequence ID" value="NZ_CAAHFG010000005.1"/>
</dbReference>
<keyword evidence="3" id="KW-1185">Reference proteome</keyword>
<dbReference type="EMBL" id="CAAHFG010000005">
    <property type="protein sequence ID" value="VGO17925.1"/>
    <property type="molecule type" value="Genomic_DNA"/>
</dbReference>
<organism evidence="2 3">
    <name type="scientific">Pontiella desulfatans</name>
    <dbReference type="NCBI Taxonomy" id="2750659"/>
    <lineage>
        <taxon>Bacteria</taxon>
        <taxon>Pseudomonadati</taxon>
        <taxon>Kiritimatiellota</taxon>
        <taxon>Kiritimatiellia</taxon>
        <taxon>Kiritimatiellales</taxon>
        <taxon>Pontiellaceae</taxon>
        <taxon>Pontiella</taxon>
    </lineage>
</organism>
<feature type="region of interest" description="Disordered" evidence="1">
    <location>
        <begin position="31"/>
        <end position="62"/>
    </location>
</feature>
<sequence>MKRFESGFMVIVAMACWGRVDVWAGPENVGSGTAHAAESNNGSASAAEDNLKPGPIDVNDLKDPDLEPYAAHLRESGKPPIQYVVEKFKHHDVVIVGESHEIREVCEFYADLMDPIYHQAGVRYFAMEVLKHKNTHLANQLVTGETYDEELVMNLFRDCVQPTWAFQEYMDILKAIWQVNRALPSGAEPFKVIGLDVDADISLYVRGQNPPELAANTEALENRDEFMADTLAREVIEKGGKALVQIGANHSFTHYRQPVIRDGQVVREWARFGYILHESYGEKIFQVVLHMTQLNSAGTKSRQTLGGLLNKVFAHNENRALGFDVYGSPFAHLRDRKSYYFAHQDTVVFSDMARGYVFLKPLRELHRMTWANGFVSEDNFERVMRFVTQRKFIKMGIKKGLIKEGQCDTPEGLDAYLKMLIEHN</sequence>
<evidence type="ECO:0000256" key="1">
    <source>
        <dbReference type="SAM" id="MobiDB-lite"/>
    </source>
</evidence>
<accession>A0A6C2UCT6</accession>
<dbReference type="Proteomes" id="UP000366872">
    <property type="component" value="Unassembled WGS sequence"/>
</dbReference>
<reference evidence="2 3" key="1">
    <citation type="submission" date="2019-04" db="EMBL/GenBank/DDBJ databases">
        <authorList>
            <person name="Van Vliet M D."/>
        </authorList>
    </citation>
    <scope>NUCLEOTIDE SEQUENCE [LARGE SCALE GENOMIC DNA]</scope>
    <source>
        <strain evidence="2 3">F1</strain>
    </source>
</reference>
<gene>
    <name evidence="2" type="ORF">PDESU_06527</name>
</gene>
<dbReference type="AlphaFoldDB" id="A0A6C2UCT6"/>
<feature type="compositionally biased region" description="Low complexity" evidence="1">
    <location>
        <begin position="34"/>
        <end position="48"/>
    </location>
</feature>
<evidence type="ECO:0008006" key="4">
    <source>
        <dbReference type="Google" id="ProtNLM"/>
    </source>
</evidence>
<name>A0A6C2UCT6_PONDE</name>
<dbReference type="PROSITE" id="PS51257">
    <property type="entry name" value="PROKAR_LIPOPROTEIN"/>
    <property type="match status" value="1"/>
</dbReference>
<proteinExistence type="predicted"/>
<evidence type="ECO:0000313" key="3">
    <source>
        <dbReference type="Proteomes" id="UP000366872"/>
    </source>
</evidence>
<evidence type="ECO:0000313" key="2">
    <source>
        <dbReference type="EMBL" id="VGO17925.1"/>
    </source>
</evidence>